<proteinExistence type="predicted"/>
<keyword evidence="5" id="KW-1185">Reference proteome</keyword>
<dbReference type="PANTHER" id="PTHR30160:SF1">
    <property type="entry name" value="LIPOPOLYSACCHARIDE 1,2-N-ACETYLGLUCOSAMINETRANSFERASE-RELATED"/>
    <property type="match status" value="1"/>
</dbReference>
<feature type="region of interest" description="Disordered" evidence="3">
    <location>
        <begin position="1"/>
        <end position="55"/>
    </location>
</feature>
<dbReference type="Gene3D" id="3.40.50.2000">
    <property type="entry name" value="Glycogen Phosphorylase B"/>
    <property type="match status" value="2"/>
</dbReference>
<dbReference type="Proteomes" id="UP001499878">
    <property type="component" value="Unassembled WGS sequence"/>
</dbReference>
<evidence type="ECO:0000256" key="1">
    <source>
        <dbReference type="ARBA" id="ARBA00022676"/>
    </source>
</evidence>
<evidence type="ECO:0000313" key="4">
    <source>
        <dbReference type="EMBL" id="GAA5204760.1"/>
    </source>
</evidence>
<feature type="compositionally biased region" description="Low complexity" evidence="3">
    <location>
        <begin position="9"/>
        <end position="39"/>
    </location>
</feature>
<feature type="compositionally biased region" description="Gly residues" evidence="3">
    <location>
        <begin position="44"/>
        <end position="55"/>
    </location>
</feature>
<evidence type="ECO:0000313" key="5">
    <source>
        <dbReference type="Proteomes" id="UP001499878"/>
    </source>
</evidence>
<dbReference type="EMBL" id="BAABJR010000002">
    <property type="protein sequence ID" value="GAA5204760.1"/>
    <property type="molecule type" value="Genomic_DNA"/>
</dbReference>
<dbReference type="InterPro" id="IPR051199">
    <property type="entry name" value="LPS_LOS_Heptosyltrfase"/>
</dbReference>
<protein>
    <submittedName>
        <fullName evidence="4">Glycosyltransferase family 9 protein</fullName>
    </submittedName>
</protein>
<dbReference type="InterPro" id="IPR002201">
    <property type="entry name" value="Glyco_trans_9"/>
</dbReference>
<organism evidence="4 5">
    <name type="scientific">Streptomyces thinghirensis</name>
    <dbReference type="NCBI Taxonomy" id="551547"/>
    <lineage>
        <taxon>Bacteria</taxon>
        <taxon>Bacillati</taxon>
        <taxon>Actinomycetota</taxon>
        <taxon>Actinomycetes</taxon>
        <taxon>Kitasatosporales</taxon>
        <taxon>Streptomycetaceae</taxon>
        <taxon>Streptomyces</taxon>
    </lineage>
</organism>
<feature type="compositionally biased region" description="Basic and acidic residues" evidence="3">
    <location>
        <begin position="337"/>
        <end position="350"/>
    </location>
</feature>
<feature type="region of interest" description="Disordered" evidence="3">
    <location>
        <begin position="320"/>
        <end position="351"/>
    </location>
</feature>
<evidence type="ECO:0000256" key="2">
    <source>
        <dbReference type="ARBA" id="ARBA00022679"/>
    </source>
</evidence>
<comment type="caution">
    <text evidence="4">The sequence shown here is derived from an EMBL/GenBank/DDBJ whole genome shotgun (WGS) entry which is preliminary data.</text>
</comment>
<name>A0ABP9SWE5_9ACTN</name>
<dbReference type="SUPFAM" id="SSF53756">
    <property type="entry name" value="UDP-Glycosyltransferase/glycogen phosphorylase"/>
    <property type="match status" value="1"/>
</dbReference>
<reference evidence="5" key="1">
    <citation type="journal article" date="2019" name="Int. J. Syst. Evol. Microbiol.">
        <title>The Global Catalogue of Microorganisms (GCM) 10K type strain sequencing project: providing services to taxonomists for standard genome sequencing and annotation.</title>
        <authorList>
            <consortium name="The Broad Institute Genomics Platform"/>
            <consortium name="The Broad Institute Genome Sequencing Center for Infectious Disease"/>
            <person name="Wu L."/>
            <person name="Ma J."/>
        </authorList>
    </citation>
    <scope>NUCLEOTIDE SEQUENCE [LARGE SCALE GENOMIC DNA]</scope>
    <source>
        <strain evidence="5">JCM 18306</strain>
    </source>
</reference>
<keyword evidence="2" id="KW-0808">Transferase</keyword>
<keyword evidence="1" id="KW-0328">Glycosyltransferase</keyword>
<dbReference type="CDD" id="cd03789">
    <property type="entry name" value="GT9_LPS_heptosyltransferase"/>
    <property type="match status" value="1"/>
</dbReference>
<gene>
    <name evidence="4" type="ORF">GCM10023323_09030</name>
</gene>
<sequence>MTGDPVYPPSGGTTHPPGAGPAYAASDAVPDSGTDGGPDSRPDGGPGQHGAGGGARPRVLVLRALGLGDLLAGVPALRALRRAYPGHELVLATPAELAPVVAATGAVDRLLPAAEPGRAVPRALDWTGPPPDVAVDLHGNGPPSHRLLMGLAPLKLLAFAHPETPEVDGPPWYAEEHERDRWCRLLRAYGIDADPADLRLPRPDVPSPAPGAVVLHPGAGAPSRCWPVERYAAVAEALRERGRRVVVTGGADEGDLVARLAKLADLPDTDVFGGGPPLDRLSALVAGARAVVSGDTGVAHLAVAHATPSVTLFGPVPPSRWGPPDHPRHHALWHPGPDGDHGDPHGHETDPALLRITTNDVLDALDALDALGEAP</sequence>
<dbReference type="PANTHER" id="PTHR30160">
    <property type="entry name" value="TETRAACYLDISACCHARIDE 4'-KINASE-RELATED"/>
    <property type="match status" value="1"/>
</dbReference>
<evidence type="ECO:0000256" key="3">
    <source>
        <dbReference type="SAM" id="MobiDB-lite"/>
    </source>
</evidence>
<dbReference type="Pfam" id="PF01075">
    <property type="entry name" value="Glyco_transf_9"/>
    <property type="match status" value="1"/>
</dbReference>
<accession>A0ABP9SWE5</accession>